<feature type="coiled-coil region" evidence="1">
    <location>
        <begin position="264"/>
        <end position="328"/>
    </location>
</feature>
<evidence type="ECO:0000256" key="1">
    <source>
        <dbReference type="SAM" id="Coils"/>
    </source>
</evidence>
<protein>
    <recommendedName>
        <fullName evidence="2">DUF6603 domain-containing protein</fullName>
    </recommendedName>
</protein>
<evidence type="ECO:0000259" key="2">
    <source>
        <dbReference type="Pfam" id="PF20248"/>
    </source>
</evidence>
<sequence length="1852" mass="208176">MSALPTHPTSLQGAERILSKIGLVLSKSKEALLKDLLQNISEYMPDKSELEDYSPKDFLSEVESGKFKFEDYVNGLFHRLGYDLSQFEKNRELFDLVKSCMAVLVKLGNVVQSLSTTVDWKSEIDLVLTNPSSAGSKAASFLTAAKKLYDQGGLGDSEVPTDEGLLGNIYSLLELIVDLFDIVRKFKDIEGEKLVSEYEGFLDFLDDNFFNKEFADRILDHILITILSNAKDVFSDDICALVDGASDISKYIREGIEEHLTRPVSEVVDEIKALEKEIAELESQLCDRAEELAKAAKEKGLQAVREVSSDLTARLKTAKARLEELGNELFDDYNQFANILNKIYVVLDFLKVFDKETIKVAKYIPNSIELPYSCIRADIDLVSQDFQAILSDAKKSVREVNDLLSDAVAKMKATAPTVEIQVIRWSRLKRLFTDPIDYLREIYPIESYDDAINLMEKVLKVMRAFNPQVPDIEDIQQFLHELLIRISEKIKDFGAQISNTEAVKNLEKFRDFIFDVLKVISEFGTAVRQELTEAYKNAKNEAKSVFDSLSSGVRKEIDLLITEGSSDIERLLFDSKLDINNEFFERAFVDPFIRILKEKAAEHELFKNVDPDAWGKAIVVSGAKDANVLLNNFRPLLQSMDKMARALFEEEVWRNRLKGVIDDLGEEFEKQMENIPSSVKDVEKYGRDAIEKLLKGGLLNNPFSGFNIYRYFEIFRDAIEEILPDFGPLYYDKFLTAVESTVTSLTESSQIRGTLRSVSNTVDDYPDKLKSFSVDVFRAYLDHLLTSLYNNILKPYKNAIEKAVKTWLREELLPKAVASIRRNLPNIPDLREYEKLFNPENLKFAEQLIAIPQEAAEIDSWQDGLRFAIKFYKAVPTSVKKYFRELVDLPDFDFGAVKLPPYSLDVKNKFLCVTLYEYASSQKPSSSSISGNVSIKIIAFVGSRKIGESDKAGLYLLPMISGDFGVEINLGANHKLKLGASESMNGDFDFERVDEDAKKKLQDSQKLGVFLTTKPGDRLPSIIPLDEVSGSLKAYLELLFSRTENNKLMIFGPDPDKISDEDDSIASLSIMDYPQKIYVGYNEGFDAGYLGSLRDLELNLFLASMNDFFAKIFKKPIKVGLESLDIGYSVKDGFRINGDYLVQIPLDKNVDLNFVKFNNLMIELGGGPSNNLLADFNSSFTADFHGIAISFADLGFGIDVNVFNDKGGFGDFDIRPHFSFPDGIGISIDTKAVTGAGIIKWSKEKEEFLGAISIGVLNLCSVDALLLFRMRMPDGSKGFSFMAALSTTFKPGIQLGMGFQLTKIGGSLGINRRIDQDRLISATRDGTLGAVLFIDDIAQHLDTILGNITTYFPTQEEQVFFGFMTRITFSDVMEIDAGLFIQAPDPVVIIIAGGMHIGLSKSLDWLLSLNVYFLGMIDFSKGLSFDASLVDSHIVGIDLYGDVAFRMYWAGDTKGFLFSAGGFHPKYKPEAGFNVRDMRRIGMKLNYSVLKFSLDTYFAVTSNTVQFGARMEMDINLYICSISGFFEFNALFQFNPFLFMVEGSAGVKVKCCGITLLAVGIALELSGPARWHASGEATFRILFVKKRAHFSKTWGRALEGSEKKYISIFPIFEAGFTDNTNWQVFSNDVVDRLVSFSEIESEGLVAKPSDTIAFSQSGVPLGERMEKYGEAEPGDVCQIEMEKLCISGIELTKEDDYEFLSTSFAPALIKDLTDEEKLAAPSYQKMKSGFILTHGLQEEKGEGVEVKPAQERVCQFLDDDVWTKWQRYSVETSQTEWSTREALSTRKMGISALRNVNGPSDPLTRKFSKEIMNRKHSSSQRRNAEGIRRYILQSDCTLKRKARSFIDQLENV</sequence>
<reference evidence="3 4" key="1">
    <citation type="submission" date="2014-08" db="EMBL/GenBank/DDBJ databases">
        <title>Porphyromonas crevioricanis strain:COT-253_OH1447 Genome sequencing.</title>
        <authorList>
            <person name="Wallis C."/>
            <person name="Deusch O."/>
            <person name="O'Flynn C."/>
            <person name="Davis I."/>
            <person name="Jospin G."/>
            <person name="Darling A.E."/>
            <person name="Coil D.A."/>
            <person name="Alexiev A."/>
            <person name="Horsfall A."/>
            <person name="Kirkwood N."/>
            <person name="Harris S."/>
            <person name="Eisen J.A."/>
        </authorList>
    </citation>
    <scope>NUCLEOTIDE SEQUENCE [LARGE SCALE GENOMIC DNA]</scope>
    <source>
        <strain evidence="4">COT-253 OH1447</strain>
    </source>
</reference>
<gene>
    <name evidence="3" type="ORF">HQ38_01625</name>
</gene>
<keyword evidence="1" id="KW-0175">Coiled coil</keyword>
<name>A0AB34PHT4_9PORP</name>
<dbReference type="Proteomes" id="UP000030136">
    <property type="component" value="Unassembled WGS sequence"/>
</dbReference>
<accession>A0AB34PHT4</accession>
<comment type="caution">
    <text evidence="3">The sequence shown here is derived from an EMBL/GenBank/DDBJ whole genome shotgun (WGS) entry which is preliminary data.</text>
</comment>
<dbReference type="Pfam" id="PF20248">
    <property type="entry name" value="DUF6603"/>
    <property type="match status" value="1"/>
</dbReference>
<dbReference type="InterPro" id="IPR046538">
    <property type="entry name" value="DUF6603"/>
</dbReference>
<feature type="domain" description="DUF6603" evidence="2">
    <location>
        <begin position="1152"/>
        <end position="1714"/>
    </location>
</feature>
<evidence type="ECO:0000313" key="3">
    <source>
        <dbReference type="EMBL" id="KGN96380.1"/>
    </source>
</evidence>
<proteinExistence type="predicted"/>
<evidence type="ECO:0000313" key="4">
    <source>
        <dbReference type="Proteomes" id="UP000030136"/>
    </source>
</evidence>
<dbReference type="EMBL" id="JQJC01000005">
    <property type="protein sequence ID" value="KGN96380.1"/>
    <property type="molecule type" value="Genomic_DNA"/>
</dbReference>
<organism evidence="3 4">
    <name type="scientific">Porphyromonas crevioricanis</name>
    <dbReference type="NCBI Taxonomy" id="393921"/>
    <lineage>
        <taxon>Bacteria</taxon>
        <taxon>Pseudomonadati</taxon>
        <taxon>Bacteroidota</taxon>
        <taxon>Bacteroidia</taxon>
        <taxon>Bacteroidales</taxon>
        <taxon>Porphyromonadaceae</taxon>
        <taxon>Porphyromonas</taxon>
    </lineage>
</organism>